<feature type="region of interest" description="Disordered" evidence="1">
    <location>
        <begin position="877"/>
        <end position="910"/>
    </location>
</feature>
<feature type="compositionally biased region" description="Low complexity" evidence="1">
    <location>
        <begin position="1706"/>
        <end position="1715"/>
    </location>
</feature>
<feature type="compositionally biased region" description="Basic and acidic residues" evidence="1">
    <location>
        <begin position="219"/>
        <end position="241"/>
    </location>
</feature>
<feature type="compositionally biased region" description="Basic and acidic residues" evidence="1">
    <location>
        <begin position="284"/>
        <end position="294"/>
    </location>
</feature>
<feature type="region of interest" description="Disordered" evidence="1">
    <location>
        <begin position="495"/>
        <end position="517"/>
    </location>
</feature>
<protein>
    <submittedName>
        <fullName evidence="2">Sodium:solute symporter family domain-containing protein, putative</fullName>
    </submittedName>
</protein>
<name>A0A0F7UKT5_NEOCL</name>
<feature type="compositionally biased region" description="Basic and acidic residues" evidence="1">
    <location>
        <begin position="90"/>
        <end position="113"/>
    </location>
</feature>
<feature type="compositionally biased region" description="Basic and acidic residues" evidence="1">
    <location>
        <begin position="495"/>
        <end position="508"/>
    </location>
</feature>
<feature type="region of interest" description="Disordered" evidence="1">
    <location>
        <begin position="963"/>
        <end position="1082"/>
    </location>
</feature>
<organism evidence="2">
    <name type="scientific">Neospora caninum (strain Liverpool)</name>
    <dbReference type="NCBI Taxonomy" id="572307"/>
    <lineage>
        <taxon>Eukaryota</taxon>
        <taxon>Sar</taxon>
        <taxon>Alveolata</taxon>
        <taxon>Apicomplexa</taxon>
        <taxon>Conoidasida</taxon>
        <taxon>Coccidia</taxon>
        <taxon>Eucoccidiorida</taxon>
        <taxon>Eimeriorina</taxon>
        <taxon>Sarcocystidae</taxon>
        <taxon>Neospora</taxon>
    </lineage>
</organism>
<feature type="region of interest" description="Disordered" evidence="1">
    <location>
        <begin position="1215"/>
        <end position="1251"/>
    </location>
</feature>
<evidence type="ECO:0000256" key="1">
    <source>
        <dbReference type="SAM" id="MobiDB-lite"/>
    </source>
</evidence>
<feature type="region of interest" description="Disordered" evidence="1">
    <location>
        <begin position="393"/>
        <end position="449"/>
    </location>
</feature>
<accession>A0A0F7UKT5</accession>
<feature type="region of interest" description="Disordered" evidence="1">
    <location>
        <begin position="1697"/>
        <end position="1720"/>
    </location>
</feature>
<dbReference type="EMBL" id="LN714486">
    <property type="protein sequence ID" value="CEL69641.1"/>
    <property type="molecule type" value="Genomic_DNA"/>
</dbReference>
<feature type="region of interest" description="Disordered" evidence="1">
    <location>
        <begin position="1439"/>
        <end position="1459"/>
    </location>
</feature>
<feature type="region of interest" description="Disordered" evidence="1">
    <location>
        <begin position="1393"/>
        <end position="1421"/>
    </location>
</feature>
<feature type="compositionally biased region" description="Basic and acidic residues" evidence="1">
    <location>
        <begin position="1220"/>
        <end position="1229"/>
    </location>
</feature>
<feature type="region of interest" description="Disordered" evidence="1">
    <location>
        <begin position="722"/>
        <end position="839"/>
    </location>
</feature>
<feature type="compositionally biased region" description="Basic and acidic residues" evidence="1">
    <location>
        <begin position="1065"/>
        <end position="1075"/>
    </location>
</feature>
<feature type="compositionally biased region" description="Basic and acidic residues" evidence="1">
    <location>
        <begin position="403"/>
        <end position="421"/>
    </location>
</feature>
<feature type="compositionally biased region" description="Low complexity" evidence="1">
    <location>
        <begin position="426"/>
        <end position="449"/>
    </location>
</feature>
<feature type="region of interest" description="Disordered" evidence="1">
    <location>
        <begin position="627"/>
        <end position="651"/>
    </location>
</feature>
<proteinExistence type="predicted"/>
<sequence>MASIPIRLWKGKGLSSVPPSSSPVICLPSRSLPRDCSRARTFQGEAKALASEVLFAVPPVPRDGRQPPASSLARLPPVCRSRALFPSADGRGRVDTSERGTAAGEREDGRGKGGNETGKGEGQTAQVPGRRWATVGDRDSPRCAANTHLSWPTRLPHPLKDRARKISSARLGEARRVPLERRRYFSVALRRCHSSTERDIVFSIFPRKSPESAGDAGDASEHKAERERSLWEGRRVQERGVKQKAGGWRTPERCGSLGERRRGSGSRALGEGLKKPTDVSGSPERGEREDKGRQDGILCDGGEAVKDVKDAEGDADTLAWTQEQDEMKRQLEKLLSTPKHVALWLNALAGQLERMQRRQNQPPNRRETLAEEKTQGGLWQLIVDAAATARATCDKTHGGTRPEVTDLLRHGTDRPRSHCTSEGRLSTSTISSSAPSPSSSSASSCSVLSSSHSSSSRSSSCHSSASSVSLSSASARRTACFWTWAAELLCRRQRAEGEGGTRRPDTEQSVRGSYSSSLSVSCPASSSLLPHSPSSVPSLSASSSGSRPCASPLPSALSSCTSPPSSTPSIRGLAMAANACVRLHKLGREHPHVVASLSSCPPPCDAVPADALTANAGGNRPVRLASSAVSLPEEETQEERDARPTKDKAASRQRAVALRASAAPALPSLRDLRECLLTLLLSIQNWEEAAQGMNEQDASLLVHACATADLFFPPLFSALSTRLSPPTRGTPETRHHTPAEKSDTRQELPNGRDRQNGNLVGVPHPADLSSLTLATDAPPSASQGGVPGSPGGPPRSRPVASLPSVSSRPSSPCGEPAAVRSPLSPPAASLSPQFVSPPPSQLLLSLPLPPLLPRSASSSLPLSGAANTARTALPRRSAISQADHPQESSGTADQAPLRATETARELTEHRESDGDFLASFSPQGLSLLLHGFAALRVSLSPALAARLARSVLATLHATSQAEAVESLHRREREKPEDARSSEGGARGRRNAWQGRGAQNAEEKRTGAPVLAGDGTCFHEHRVSNARKRAEESTAADAGESDSGGRRGELQGGRGESEASSGARRPRQDTKDEGKRGGPSGVCTPKQAVRLVYSLCELPDVPRPLAKQAAVLLSQGRLRTNPEAFSIQGRLLALRCFLSFDVREPEGMHAIFFSLLRAPRPSGPPSVSLSSSASSCSRSSGPTTFSEQHFALLLHLFATAQATGVLAFDSSPTRTRSLVSHPERHCRGEKPPVQAGDHCAQEPAAPAPASPADDRPLACLSRPFSLFSLLPHFLQNHLAHFLAVATPQGLANVFSAVAKLDVGRTVLHANSPLESLSAASAHPYTGGARGDSRYADVWLAASCSRLLVSQRTEPRHVIACCFAAAASFAGTPHWHAGLLFHAFHIPLAGTPGRGREAYEGESPAESPAVSRKCVSPDRGTPDATWTARLGQHSLFSLLTSHSETPTRSSIRTGTFPSSAIPTSQALAPQLLKADTTHSEAFVSREQSPSTLLGDAECRIRRASSKRAEGEDKQKRGGSGKQGGPPLQERRRDPVFATDRSTPALGLVTPETMDEPATVQSLSACGVTVQTVSQLQAVLLHLAFEFGDSGGLSSLHSRVLRAAISLLDCFLHASLPYAHLREEALHQTKTGSSFLESPGGTTTDLERSWGEHARASLPAHEREICGAQTSSFASCERVKGLCPQPLLQDVFRPPIMESEAKGRQSDLRGNSNGRSGNEGAIPFDPHYEGFANRVKSSRLHCEVLDALRGVVRVRRNSASYGGVLNHSQNLGPCLLVSEALIPPYVVDIAVHPVSRYRGSSEL</sequence>
<evidence type="ECO:0000313" key="2">
    <source>
        <dbReference type="EMBL" id="CEL69641.1"/>
    </source>
</evidence>
<feature type="region of interest" description="Disordered" evidence="1">
    <location>
        <begin position="1500"/>
        <end position="1542"/>
    </location>
</feature>
<feature type="compositionally biased region" description="Basic and acidic residues" evidence="1">
    <location>
        <begin position="901"/>
        <end position="910"/>
    </location>
</feature>
<feature type="compositionally biased region" description="Basic and acidic residues" evidence="1">
    <location>
        <begin position="1016"/>
        <end position="1031"/>
    </location>
</feature>
<feature type="region of interest" description="Disordered" evidence="1">
    <location>
        <begin position="1476"/>
        <end position="1495"/>
    </location>
</feature>
<feature type="region of interest" description="Disordered" evidence="1">
    <location>
        <begin position="207"/>
        <end position="299"/>
    </location>
</feature>
<feature type="compositionally biased region" description="Basic and acidic residues" evidence="1">
    <location>
        <begin position="639"/>
        <end position="650"/>
    </location>
</feature>
<gene>
    <name evidence="2" type="ORF">BN1204_053450</name>
</gene>
<feature type="compositionally biased region" description="Basic and acidic residues" evidence="1">
    <location>
        <begin position="1500"/>
        <end position="1513"/>
    </location>
</feature>
<feature type="compositionally biased region" description="Low complexity" evidence="1">
    <location>
        <begin position="797"/>
        <end position="834"/>
    </location>
</feature>
<reference evidence="2" key="1">
    <citation type="journal article" date="2015" name="PLoS ONE">
        <title>Comprehensive Evaluation of Toxoplasma gondii VEG and Neospora caninum LIV Genomes with Tachyzoite Stage Transcriptome and Proteome Defines Novel Transcript Features.</title>
        <authorList>
            <person name="Ramaprasad A."/>
            <person name="Mourier T."/>
            <person name="Naeem R."/>
            <person name="Malas T.B."/>
            <person name="Moussa E."/>
            <person name="Panigrahi A."/>
            <person name="Vermont S.J."/>
            <person name="Otto T.D."/>
            <person name="Wastling J."/>
            <person name="Pain A."/>
        </authorList>
    </citation>
    <scope>NUCLEOTIDE SEQUENCE</scope>
    <source>
        <strain evidence="2">Liverpool</strain>
    </source>
</reference>
<feature type="region of interest" description="Disordered" evidence="1">
    <location>
        <begin position="83"/>
        <end position="156"/>
    </location>
</feature>
<feature type="compositionally biased region" description="Basic and acidic residues" evidence="1">
    <location>
        <begin position="731"/>
        <end position="755"/>
    </location>
</feature>
<feature type="region of interest" description="Disordered" evidence="1">
    <location>
        <begin position="528"/>
        <end position="547"/>
    </location>
</feature>
<feature type="compositionally biased region" description="Basic and acidic residues" evidence="1">
    <location>
        <begin position="965"/>
        <end position="980"/>
    </location>
</feature>